<organism evidence="2 3">
    <name type="scientific">Saccharothrix variisporea</name>
    <dbReference type="NCBI Taxonomy" id="543527"/>
    <lineage>
        <taxon>Bacteria</taxon>
        <taxon>Bacillati</taxon>
        <taxon>Actinomycetota</taxon>
        <taxon>Actinomycetes</taxon>
        <taxon>Pseudonocardiales</taxon>
        <taxon>Pseudonocardiaceae</taxon>
        <taxon>Saccharothrix</taxon>
    </lineage>
</organism>
<keyword evidence="1" id="KW-1133">Transmembrane helix</keyword>
<evidence type="ECO:0000313" key="3">
    <source>
        <dbReference type="Proteomes" id="UP000272729"/>
    </source>
</evidence>
<name>A0A495X4W6_9PSEU</name>
<keyword evidence="1" id="KW-0812">Transmembrane</keyword>
<protein>
    <submittedName>
        <fullName evidence="2">Uncharacterized protein</fullName>
    </submittedName>
</protein>
<evidence type="ECO:0000313" key="2">
    <source>
        <dbReference type="EMBL" id="RKT68154.1"/>
    </source>
</evidence>
<dbReference type="RefSeq" id="WP_121218946.1">
    <property type="nucleotide sequence ID" value="NZ_JBIUBA010000015.1"/>
</dbReference>
<sequence>MLELILSALAGLIIEVVLTVVVLAFAAVVDWFVRRHAVMDEDDIAFTLRQQLDNGAYTIVQGIFDEATGQVTDARRVNANRLDPRLARAHARDDLAVYT</sequence>
<keyword evidence="3" id="KW-1185">Reference proteome</keyword>
<dbReference type="EMBL" id="RBXR01000001">
    <property type="protein sequence ID" value="RKT68154.1"/>
    <property type="molecule type" value="Genomic_DNA"/>
</dbReference>
<dbReference type="OrthoDB" id="9955606at2"/>
<comment type="caution">
    <text evidence="2">The sequence shown here is derived from an EMBL/GenBank/DDBJ whole genome shotgun (WGS) entry which is preliminary data.</text>
</comment>
<dbReference type="AlphaFoldDB" id="A0A495X4W6"/>
<accession>A0A495X4W6</accession>
<proteinExistence type="predicted"/>
<reference evidence="2 3" key="1">
    <citation type="submission" date="2018-10" db="EMBL/GenBank/DDBJ databases">
        <title>Sequencing the genomes of 1000 actinobacteria strains.</title>
        <authorList>
            <person name="Klenk H.-P."/>
        </authorList>
    </citation>
    <scope>NUCLEOTIDE SEQUENCE [LARGE SCALE GENOMIC DNA]</scope>
    <source>
        <strain evidence="2 3">DSM 43911</strain>
    </source>
</reference>
<feature type="transmembrane region" description="Helical" evidence="1">
    <location>
        <begin position="6"/>
        <end position="29"/>
    </location>
</feature>
<dbReference type="Proteomes" id="UP000272729">
    <property type="component" value="Unassembled WGS sequence"/>
</dbReference>
<gene>
    <name evidence="2" type="ORF">DFJ66_1335</name>
</gene>
<evidence type="ECO:0000256" key="1">
    <source>
        <dbReference type="SAM" id="Phobius"/>
    </source>
</evidence>
<keyword evidence="1" id="KW-0472">Membrane</keyword>